<reference evidence="1" key="1">
    <citation type="journal article" date="2019" name="Sci. Rep.">
        <title>Draft genome of Tanacetum cinerariifolium, the natural source of mosquito coil.</title>
        <authorList>
            <person name="Yamashiro T."/>
            <person name="Shiraishi A."/>
            <person name="Satake H."/>
            <person name="Nakayama K."/>
        </authorList>
    </citation>
    <scope>NUCLEOTIDE SEQUENCE</scope>
</reference>
<comment type="caution">
    <text evidence="1">The sequence shown here is derived from an EMBL/GenBank/DDBJ whole genome shotgun (WGS) entry which is preliminary data.</text>
</comment>
<gene>
    <name evidence="1" type="ORF">Tci_423287</name>
</gene>
<feature type="non-terminal residue" evidence="1">
    <location>
        <position position="1"/>
    </location>
</feature>
<sequence>EEFVQSIQSFFTDKKRLTMPLQGKKKTTPLLILNIRFTKLIIHHLKTKHNIHPRTDSLLHYSHKDNVLSNLRSIKKDGREVFGMPIPDAFLTNAIKRAPYYGGYLAHVAEYQQYLDGEHGMTEEEAVPKSSAPNVTKVTEPKEAIQTKPSVPKATKVIKPAGHVAKKRKSKSPLKLVDKFVDEESDVPDISMAEDTEMEVTHTETPVTTTDNLKLPVEEHVNLEEPASSTGTLCSLHHLDKGFNFGDQFLNDKSSDVEKDKTHAEVEVESMVTVTIQQDTSSIPLMTFKVVDLPRTIPDDPNVHSPLSSTSLVVTLITTTFPTITTATTTPTVEN</sequence>
<dbReference type="EMBL" id="BKCJ010184885">
    <property type="protein sequence ID" value="GEY51313.1"/>
    <property type="molecule type" value="Genomic_DNA"/>
</dbReference>
<name>A0A699HNX3_TANCI</name>
<dbReference type="AlphaFoldDB" id="A0A699HNX3"/>
<accession>A0A699HNX3</accession>
<evidence type="ECO:0000313" key="1">
    <source>
        <dbReference type="EMBL" id="GEY51313.1"/>
    </source>
</evidence>
<evidence type="ECO:0008006" key="2">
    <source>
        <dbReference type="Google" id="ProtNLM"/>
    </source>
</evidence>
<protein>
    <recommendedName>
        <fullName evidence="2">E-beta-farnesene synthase</fullName>
    </recommendedName>
</protein>
<organism evidence="1">
    <name type="scientific">Tanacetum cinerariifolium</name>
    <name type="common">Dalmatian daisy</name>
    <name type="synonym">Chrysanthemum cinerariifolium</name>
    <dbReference type="NCBI Taxonomy" id="118510"/>
    <lineage>
        <taxon>Eukaryota</taxon>
        <taxon>Viridiplantae</taxon>
        <taxon>Streptophyta</taxon>
        <taxon>Embryophyta</taxon>
        <taxon>Tracheophyta</taxon>
        <taxon>Spermatophyta</taxon>
        <taxon>Magnoliopsida</taxon>
        <taxon>eudicotyledons</taxon>
        <taxon>Gunneridae</taxon>
        <taxon>Pentapetalae</taxon>
        <taxon>asterids</taxon>
        <taxon>campanulids</taxon>
        <taxon>Asterales</taxon>
        <taxon>Asteraceae</taxon>
        <taxon>Asteroideae</taxon>
        <taxon>Anthemideae</taxon>
        <taxon>Anthemidinae</taxon>
        <taxon>Tanacetum</taxon>
    </lineage>
</organism>
<proteinExistence type="predicted"/>